<dbReference type="Gene3D" id="1.25.40.10">
    <property type="entry name" value="Tetratricopeptide repeat domain"/>
    <property type="match status" value="3"/>
</dbReference>
<dbReference type="SMART" id="SM00671">
    <property type="entry name" value="SEL1"/>
    <property type="match status" value="11"/>
</dbReference>
<dbReference type="OrthoDB" id="27934at2759"/>
<evidence type="ECO:0000313" key="5">
    <source>
        <dbReference type="EMBL" id="KAF2839254.1"/>
    </source>
</evidence>
<dbReference type="SUPFAM" id="SSF81901">
    <property type="entry name" value="HCP-like"/>
    <property type="match status" value="4"/>
</dbReference>
<evidence type="ECO:0000256" key="2">
    <source>
        <dbReference type="SAM" id="MobiDB-lite"/>
    </source>
</evidence>
<name>A0A9P4SB98_9PEZI</name>
<feature type="signal peptide" evidence="4">
    <location>
        <begin position="1"/>
        <end position="25"/>
    </location>
</feature>
<dbReference type="GO" id="GO:0036503">
    <property type="term" value="P:ERAD pathway"/>
    <property type="evidence" value="ECO:0007669"/>
    <property type="project" value="TreeGrafter"/>
</dbReference>
<comment type="similarity">
    <text evidence="1">Belongs to the sel-1 family.</text>
</comment>
<dbReference type="InterPro" id="IPR006597">
    <property type="entry name" value="Sel1-like"/>
</dbReference>
<feature type="region of interest" description="Disordered" evidence="2">
    <location>
        <begin position="800"/>
        <end position="836"/>
    </location>
</feature>
<dbReference type="PANTHER" id="PTHR11102:SF147">
    <property type="entry name" value="SEL1L ADAPTOR SUBUNIT OF ERAD E3 UBIQUITIN LIGASE"/>
    <property type="match status" value="1"/>
</dbReference>
<dbReference type="Pfam" id="PF08238">
    <property type="entry name" value="Sel1"/>
    <property type="match status" value="9"/>
</dbReference>
<feature type="chain" id="PRO_5040189201" evidence="4">
    <location>
        <begin position="26"/>
        <end position="836"/>
    </location>
</feature>
<dbReference type="PANTHER" id="PTHR11102">
    <property type="entry name" value="SEL-1-LIKE PROTEIN"/>
    <property type="match status" value="1"/>
</dbReference>
<dbReference type="InterPro" id="IPR050767">
    <property type="entry name" value="Sel1_AlgK"/>
</dbReference>
<comment type="caution">
    <text evidence="5">The sequence shown here is derived from an EMBL/GenBank/DDBJ whole genome shotgun (WGS) entry which is preliminary data.</text>
</comment>
<protein>
    <submittedName>
        <fullName evidence="5">HCP-like protein</fullName>
    </submittedName>
</protein>
<reference evidence="5" key="1">
    <citation type="journal article" date="2020" name="Stud. Mycol.">
        <title>101 Dothideomycetes genomes: a test case for predicting lifestyles and emergence of pathogens.</title>
        <authorList>
            <person name="Haridas S."/>
            <person name="Albert R."/>
            <person name="Binder M."/>
            <person name="Bloem J."/>
            <person name="Labutti K."/>
            <person name="Salamov A."/>
            <person name="Andreopoulos B."/>
            <person name="Baker S."/>
            <person name="Barry K."/>
            <person name="Bills G."/>
            <person name="Bluhm B."/>
            <person name="Cannon C."/>
            <person name="Castanera R."/>
            <person name="Culley D."/>
            <person name="Daum C."/>
            <person name="Ezra D."/>
            <person name="Gonzalez J."/>
            <person name="Henrissat B."/>
            <person name="Kuo A."/>
            <person name="Liang C."/>
            <person name="Lipzen A."/>
            <person name="Lutzoni F."/>
            <person name="Magnuson J."/>
            <person name="Mondo S."/>
            <person name="Nolan M."/>
            <person name="Ohm R."/>
            <person name="Pangilinan J."/>
            <person name="Park H.-J."/>
            <person name="Ramirez L."/>
            <person name="Alfaro M."/>
            <person name="Sun H."/>
            <person name="Tritt A."/>
            <person name="Yoshinaga Y."/>
            <person name="Zwiers L.-H."/>
            <person name="Turgeon B."/>
            <person name="Goodwin S."/>
            <person name="Spatafora J."/>
            <person name="Crous P."/>
            <person name="Grigoriev I."/>
        </authorList>
    </citation>
    <scope>NUCLEOTIDE SEQUENCE</scope>
    <source>
        <strain evidence="5">CBS 101060</strain>
    </source>
</reference>
<dbReference type="Proteomes" id="UP000799429">
    <property type="component" value="Unassembled WGS sequence"/>
</dbReference>
<evidence type="ECO:0000256" key="4">
    <source>
        <dbReference type="SAM" id="SignalP"/>
    </source>
</evidence>
<sequence length="836" mass="93227">MRKSSLRLLPLFILSLFLFVTVALSQRSQPQEIIRDEVDIQQQEFPPPKGAIAVDEAAKILYKIQPTQSRHARFTKPTGLFGKSFYVAKQIFYLLFMNGPPENEILTSGKDQTYKLTQPLAKAVWLLENAASEGNPDAMFYLAEMSFYGLWSHPRDYHKAFRRYYDLAELNGNSTAQNMVGFMYATGVGEAVEQDQGLAMLYHTFAADQGDIHSQMTMAFRHHSGIATPRNCEKAVHYYKKVADKAMEYKRSGPPGGHQLVRDAIRIADEEGGVYGEGASVSSAGHNAKRGSPSSDQFADFEDVVEYLEMLARRGDIKATYALAKYYYEGPKGLKQDFQMAKLLFLEVARQVWPKDGGMRNDAGPGIEKLASKAAGWLGRMFLRGEGMKQSYEIAQTWFRRGVANGDALSQYSMGLMYMYGYGVPKDSVKAADYFKPAADQDLAAAQVNLGILFLDQGDIKTATRYFELAARNGHIEAFYYLAEISRLGVGRDKSCGMAAVYYKIVAEKAEVIVADFKYANDAYEAGDLETALIEYMMAAEQGFEYAQANVAYLLDQSRPQLSLSSIIPFAKKKTKLLGNAALALIYWTRSAKQQNIDSMVRMGDYYHEGLGTSPDQEKAAACYQLAAETLQSAQAMWNLGWMHENGIGIEQDFHLAKRFYDQALETNVEAYLPVTLALYRLRLRSWWNTITHGKVKSIQEEPSRKSRPLNEWLSAFLAADAEGWYADNDAREPMEPDDWDTLATHREGMPGGDDPYDIIDDGILDSLLILSLAAALLALVYYRQQRALAARRREEVAAGDGAAGENPPAGQENRGLFPPPGDPEFPNWVAGGVGH</sequence>
<organism evidence="5 6">
    <name type="scientific">Patellaria atrata CBS 101060</name>
    <dbReference type="NCBI Taxonomy" id="1346257"/>
    <lineage>
        <taxon>Eukaryota</taxon>
        <taxon>Fungi</taxon>
        <taxon>Dikarya</taxon>
        <taxon>Ascomycota</taxon>
        <taxon>Pezizomycotina</taxon>
        <taxon>Dothideomycetes</taxon>
        <taxon>Dothideomycetes incertae sedis</taxon>
        <taxon>Patellariales</taxon>
        <taxon>Patellariaceae</taxon>
        <taxon>Patellaria</taxon>
    </lineage>
</organism>
<dbReference type="EMBL" id="MU006095">
    <property type="protein sequence ID" value="KAF2839254.1"/>
    <property type="molecule type" value="Genomic_DNA"/>
</dbReference>
<keyword evidence="3" id="KW-0472">Membrane</keyword>
<keyword evidence="3" id="KW-0812">Transmembrane</keyword>
<evidence type="ECO:0000313" key="6">
    <source>
        <dbReference type="Proteomes" id="UP000799429"/>
    </source>
</evidence>
<keyword evidence="4" id="KW-0732">Signal</keyword>
<keyword evidence="3" id="KW-1133">Transmembrane helix</keyword>
<proteinExistence type="inferred from homology"/>
<dbReference type="InterPro" id="IPR011990">
    <property type="entry name" value="TPR-like_helical_dom_sf"/>
</dbReference>
<keyword evidence="6" id="KW-1185">Reference proteome</keyword>
<dbReference type="GO" id="GO:0005789">
    <property type="term" value="C:endoplasmic reticulum membrane"/>
    <property type="evidence" value="ECO:0007669"/>
    <property type="project" value="TreeGrafter"/>
</dbReference>
<accession>A0A9P4SB98</accession>
<feature type="transmembrane region" description="Helical" evidence="3">
    <location>
        <begin position="764"/>
        <end position="783"/>
    </location>
</feature>
<evidence type="ECO:0000256" key="3">
    <source>
        <dbReference type="SAM" id="Phobius"/>
    </source>
</evidence>
<gene>
    <name evidence="5" type="ORF">M501DRAFT_1003819</name>
</gene>
<evidence type="ECO:0000256" key="1">
    <source>
        <dbReference type="ARBA" id="ARBA00038101"/>
    </source>
</evidence>
<dbReference type="AlphaFoldDB" id="A0A9P4SB98"/>